<dbReference type="InterPro" id="IPR004745">
    <property type="entry name" value="Pi_cotranspt"/>
</dbReference>
<evidence type="ECO:0000313" key="16">
    <source>
        <dbReference type="EMBL" id="KAH0506736.1"/>
    </source>
</evidence>
<evidence type="ECO:0000256" key="5">
    <source>
        <dbReference type="ARBA" id="ARBA00022692"/>
    </source>
</evidence>
<dbReference type="PANTHER" id="PTHR11662:SF26">
    <property type="entry name" value="SODIUM-DEPENDENT PHOSPHATE TRANSPORT PROTEIN 1"/>
    <property type="match status" value="1"/>
</dbReference>
<evidence type="ECO:0000256" key="12">
    <source>
        <dbReference type="ARBA" id="ARBA00023201"/>
    </source>
</evidence>
<feature type="transmembrane region" description="Helical" evidence="14">
    <location>
        <begin position="395"/>
        <end position="414"/>
    </location>
</feature>
<keyword evidence="6" id="KW-0769">Symport</keyword>
<evidence type="ECO:0000313" key="17">
    <source>
        <dbReference type="Proteomes" id="UP000710432"/>
    </source>
</evidence>
<feature type="transmembrane region" description="Helical" evidence="14">
    <location>
        <begin position="435"/>
        <end position="462"/>
    </location>
</feature>
<dbReference type="PROSITE" id="PS50850">
    <property type="entry name" value="MFS"/>
    <property type="match status" value="1"/>
</dbReference>
<dbReference type="NCBIfam" id="TIGR00894">
    <property type="entry name" value="2A0114euk"/>
    <property type="match status" value="1"/>
</dbReference>
<dbReference type="InterPro" id="IPR050382">
    <property type="entry name" value="MFS_Na/Anion_cotransporter"/>
</dbReference>
<keyword evidence="5 14" id="KW-0812">Transmembrane</keyword>
<dbReference type="CDD" id="cd17318">
    <property type="entry name" value="MFS_SLC17"/>
    <property type="match status" value="1"/>
</dbReference>
<evidence type="ECO:0000256" key="7">
    <source>
        <dbReference type="ARBA" id="ARBA00022989"/>
    </source>
</evidence>
<protein>
    <submittedName>
        <fullName evidence="16">Sodium-dependent phosphate transport protein 1</fullName>
    </submittedName>
</protein>
<evidence type="ECO:0000256" key="11">
    <source>
        <dbReference type="ARBA" id="ARBA00023180"/>
    </source>
</evidence>
<feature type="transmembrane region" description="Helical" evidence="14">
    <location>
        <begin position="292"/>
        <end position="315"/>
    </location>
</feature>
<comment type="subcellular location">
    <subcellularLocation>
        <location evidence="1">Apical cell membrane</location>
        <topology evidence="1">Multi-pass membrane protein</topology>
    </subcellularLocation>
</comment>
<dbReference type="GO" id="GO:0035435">
    <property type="term" value="P:phosphate ion transmembrane transport"/>
    <property type="evidence" value="ECO:0007669"/>
    <property type="project" value="InterPro"/>
</dbReference>
<dbReference type="GO" id="GO:0006814">
    <property type="term" value="P:sodium ion transport"/>
    <property type="evidence" value="ECO:0007669"/>
    <property type="project" value="UniProtKB-KW"/>
</dbReference>
<keyword evidence="4" id="KW-1003">Cell membrane</keyword>
<feature type="transmembrane region" description="Helical" evidence="14">
    <location>
        <begin position="140"/>
        <end position="159"/>
    </location>
</feature>
<keyword evidence="3" id="KW-0813">Transport</keyword>
<dbReference type="Pfam" id="PF07690">
    <property type="entry name" value="MFS_1"/>
    <property type="match status" value="2"/>
</dbReference>
<evidence type="ECO:0000256" key="10">
    <source>
        <dbReference type="ARBA" id="ARBA00023136"/>
    </source>
</evidence>
<feature type="transmembrane region" description="Helical" evidence="14">
    <location>
        <begin position="766"/>
        <end position="785"/>
    </location>
</feature>
<feature type="domain" description="Major facilitator superfamily (MFS) profile" evidence="15">
    <location>
        <begin position="443"/>
        <end position="882"/>
    </location>
</feature>
<feature type="transmembrane region" description="Helical" evidence="14">
    <location>
        <begin position="200"/>
        <end position="224"/>
    </location>
</feature>
<dbReference type="FunFam" id="1.20.1250.20:FF:000003">
    <property type="entry name" value="Solute carrier family 17 member 3"/>
    <property type="match status" value="1"/>
</dbReference>
<evidence type="ECO:0000256" key="4">
    <source>
        <dbReference type="ARBA" id="ARBA00022475"/>
    </source>
</evidence>
<comment type="caution">
    <text evidence="16">The sequence shown here is derived from an EMBL/GenBank/DDBJ whole genome shotgun (WGS) entry which is preliminary data.</text>
</comment>
<evidence type="ECO:0000256" key="8">
    <source>
        <dbReference type="ARBA" id="ARBA00023053"/>
    </source>
</evidence>
<keyword evidence="9" id="KW-0406">Ion transport</keyword>
<keyword evidence="12" id="KW-0739">Sodium transport</keyword>
<accession>A0A8J6KNZ3</accession>
<feature type="transmembrane region" description="Helical" evidence="14">
    <location>
        <begin position="506"/>
        <end position="525"/>
    </location>
</feature>
<feature type="transmembrane region" description="Helical" evidence="14">
    <location>
        <begin position="368"/>
        <end position="389"/>
    </location>
</feature>
<dbReference type="FunFam" id="1.20.1250.20:FF:000060">
    <property type="entry name" value="Solute carrier family 17 member 3"/>
    <property type="match status" value="2"/>
</dbReference>
<evidence type="ECO:0000256" key="3">
    <source>
        <dbReference type="ARBA" id="ARBA00022448"/>
    </source>
</evidence>
<evidence type="ECO:0000256" key="13">
    <source>
        <dbReference type="ARBA" id="ARBA00035839"/>
    </source>
</evidence>
<dbReference type="Gene3D" id="1.20.1250.20">
    <property type="entry name" value="MFS general substrate transporter like domains"/>
    <property type="match status" value="3"/>
</dbReference>
<feature type="transmembrane region" description="Helical" evidence="14">
    <location>
        <begin position="230"/>
        <end position="251"/>
    </location>
</feature>
<evidence type="ECO:0000256" key="6">
    <source>
        <dbReference type="ARBA" id="ARBA00022847"/>
    </source>
</evidence>
<comment type="catalytic activity">
    <reaction evidence="13">
        <text>3 Na(+)(out) + phosphate(out) = 3 Na(+)(in) + phosphate(in)</text>
        <dbReference type="Rhea" id="RHEA:71255"/>
        <dbReference type="ChEBI" id="CHEBI:29101"/>
        <dbReference type="ChEBI" id="CHEBI:43474"/>
    </reaction>
</comment>
<feature type="transmembrane region" description="Helical" evidence="14">
    <location>
        <begin position="821"/>
        <end position="847"/>
    </location>
</feature>
<comment type="similarity">
    <text evidence="2">Belongs to the major facilitator superfamily. Sodium/anion cotransporter family.</text>
</comment>
<feature type="transmembrane region" description="Helical" evidence="14">
    <location>
        <begin position="335"/>
        <end position="356"/>
    </location>
</feature>
<dbReference type="InterPro" id="IPR036259">
    <property type="entry name" value="MFS_trans_sf"/>
</dbReference>
<evidence type="ECO:0000256" key="9">
    <source>
        <dbReference type="ARBA" id="ARBA00023065"/>
    </source>
</evidence>
<dbReference type="GO" id="GO:0015293">
    <property type="term" value="F:symporter activity"/>
    <property type="evidence" value="ECO:0007669"/>
    <property type="project" value="UniProtKB-KW"/>
</dbReference>
<reference evidence="16" key="1">
    <citation type="submission" date="2020-03" db="EMBL/GenBank/DDBJ databases">
        <title>Studies in the Genomics of Life Span.</title>
        <authorList>
            <person name="Glass D."/>
        </authorList>
    </citation>
    <scope>NUCLEOTIDE SEQUENCE</scope>
    <source>
        <strain evidence="16">LTLLF</strain>
        <tissue evidence="16">Muscle</tissue>
    </source>
</reference>
<evidence type="ECO:0000256" key="1">
    <source>
        <dbReference type="ARBA" id="ARBA00004424"/>
    </source>
</evidence>
<keyword evidence="11" id="KW-0325">Glycoprotein</keyword>
<feature type="transmembrane region" description="Helical" evidence="14">
    <location>
        <begin position="684"/>
        <end position="703"/>
    </location>
</feature>
<dbReference type="SUPFAM" id="SSF103473">
    <property type="entry name" value="MFS general substrate transporter"/>
    <property type="match status" value="2"/>
</dbReference>
<dbReference type="PANTHER" id="PTHR11662">
    <property type="entry name" value="SOLUTE CARRIER FAMILY 17"/>
    <property type="match status" value="1"/>
</dbReference>
<dbReference type="GO" id="GO:0005315">
    <property type="term" value="F:phosphate transmembrane transporter activity"/>
    <property type="evidence" value="ECO:0007669"/>
    <property type="project" value="InterPro"/>
</dbReference>
<evidence type="ECO:0000256" key="2">
    <source>
        <dbReference type="ARBA" id="ARBA00008586"/>
    </source>
</evidence>
<gene>
    <name evidence="16" type="ORF">LTLLF_171825</name>
</gene>
<proteinExistence type="inferred from homology"/>
<sequence length="894" mass="97915">MSTVELKPISKQSEDTLDMQVDKKTSSQKVPSLCAIRYGIALLAHFANFTLIAQNSIISITMVAMVNNTDQSHVNNSTEELPGDLNGDQHEASTHLSAKAPVYNWSPQTQGIIFSSVQYGMMLMQGPGGFLAGKIGTKKVVGIALLGSSLLTLCIPPAANLGLGLLLAARAVQGFTQGAGYGGQFALWQRWAPPQERSRLCSIALSGMVLGIFVVLLVGGVIIQALGWPFVFYIFGGFGCGCSLLWFILVYDDPASHPWISSSEKEYILSSLHQQISSEEQSLPIKAMLKSLPLWTMCLGTTTHQWLVNTYIVYIPTYISYVFKINIRDNGFLSSLPFFIGWVVGILGGLLADFLLSKNFRLVTVRKILTVLGNLPSAALIVSLPYIQFSYVTTIAFLTLSCGLAPLCQSGIYINALDLAPRSSKGLDTIISEKFLSGVPGFCSFRYGLAVVLHFCNIVIMAQRVCLNLTMVAMVNRTEPPHLPNGSAVERLDDGKNPVYSWSLDIQGLILSSVFFGMVVVQIPVGYLSGLYPMKRILGFSMLLSSVLSMLIPPAAQAGAAFVIVCRVLQGVAQGIVSTGQHEIWVKWAPPLERGRLTSMTLSGFVMGPFIVLLVSGFICDLLGWPMVFYIFGIFGCILSLCWFLLFYDDPKDHPYMSSREKAYITSSLPQQVSSRRQSLPIKAMLRSLPLWAIIINTFAFIWSNSLLVTYTPTFINTVLHVNIRENGLLSSLSYLLAYICGIVAGQLADFLLSRKIFSVANVRKLFSTLGILSPVIFIMCLLYLSSSFYSTIIFLTLANSTLSFSFCGQHINALDIAPSYYGFIKAVSALIGMIGGLISSAVAGLILNQDPENAWHKIFFLMSGINVTCLTFYNVFAKGEIQDWAKETKNTRL</sequence>
<dbReference type="InterPro" id="IPR011701">
    <property type="entry name" value="MFS"/>
</dbReference>
<keyword evidence="10 14" id="KW-0472">Membrane</keyword>
<feature type="transmembrane region" description="Helical" evidence="14">
    <location>
        <begin position="625"/>
        <end position="648"/>
    </location>
</feature>
<dbReference type="GO" id="GO:0015747">
    <property type="term" value="P:urate transport"/>
    <property type="evidence" value="ECO:0007669"/>
    <property type="project" value="TreeGrafter"/>
</dbReference>
<dbReference type="AlphaFoldDB" id="A0A8J6KNZ3"/>
<feature type="transmembrane region" description="Helical" evidence="14">
    <location>
        <begin position="859"/>
        <end position="877"/>
    </location>
</feature>
<keyword evidence="7 14" id="KW-1133">Transmembrane helix</keyword>
<evidence type="ECO:0000259" key="15">
    <source>
        <dbReference type="PROSITE" id="PS50850"/>
    </source>
</evidence>
<dbReference type="GO" id="GO:0044341">
    <property type="term" value="P:sodium-dependent phosphate transport"/>
    <property type="evidence" value="ECO:0007669"/>
    <property type="project" value="TreeGrafter"/>
</dbReference>
<dbReference type="GO" id="GO:0006820">
    <property type="term" value="P:monoatomic anion transport"/>
    <property type="evidence" value="ECO:0007669"/>
    <property type="project" value="TreeGrafter"/>
</dbReference>
<dbReference type="InterPro" id="IPR020846">
    <property type="entry name" value="MFS_dom"/>
</dbReference>
<organism evidence="16 17">
    <name type="scientific">Microtus ochrogaster</name>
    <name type="common">Prairie vole</name>
    <dbReference type="NCBI Taxonomy" id="79684"/>
    <lineage>
        <taxon>Eukaryota</taxon>
        <taxon>Metazoa</taxon>
        <taxon>Chordata</taxon>
        <taxon>Craniata</taxon>
        <taxon>Vertebrata</taxon>
        <taxon>Euteleostomi</taxon>
        <taxon>Mammalia</taxon>
        <taxon>Eutheria</taxon>
        <taxon>Euarchontoglires</taxon>
        <taxon>Glires</taxon>
        <taxon>Rodentia</taxon>
        <taxon>Myomorpha</taxon>
        <taxon>Muroidea</taxon>
        <taxon>Cricetidae</taxon>
        <taxon>Arvicolinae</taxon>
        <taxon>Microtus</taxon>
    </lineage>
</organism>
<keyword evidence="8" id="KW-0915">Sodium</keyword>
<dbReference type="EMBL" id="JAATJU010023900">
    <property type="protein sequence ID" value="KAH0506736.1"/>
    <property type="molecule type" value="Genomic_DNA"/>
</dbReference>
<evidence type="ECO:0000256" key="14">
    <source>
        <dbReference type="SAM" id="Phobius"/>
    </source>
</evidence>
<feature type="transmembrane region" description="Helical" evidence="14">
    <location>
        <begin position="791"/>
        <end position="809"/>
    </location>
</feature>
<name>A0A8J6KNZ3_MICOH</name>
<feature type="transmembrane region" description="Helical" evidence="14">
    <location>
        <begin position="733"/>
        <end position="754"/>
    </location>
</feature>
<feature type="transmembrane region" description="Helical" evidence="14">
    <location>
        <begin position="597"/>
        <end position="619"/>
    </location>
</feature>
<dbReference type="Proteomes" id="UP000710432">
    <property type="component" value="Unassembled WGS sequence"/>
</dbReference>
<dbReference type="GO" id="GO:0016324">
    <property type="term" value="C:apical plasma membrane"/>
    <property type="evidence" value="ECO:0007669"/>
    <property type="project" value="UniProtKB-SubCell"/>
</dbReference>